<dbReference type="HOGENOM" id="CLU_956724_0_0_1"/>
<dbReference type="PANTHER" id="PTHR45718">
    <property type="entry name" value="TRANSCRIPTIONAL ACTIVATOR CUBITUS INTERRUPTUS"/>
    <property type="match status" value="1"/>
</dbReference>
<evidence type="ECO:0000256" key="5">
    <source>
        <dbReference type="ARBA" id="ARBA00022771"/>
    </source>
</evidence>
<dbReference type="GO" id="GO:0000978">
    <property type="term" value="F:RNA polymerase II cis-regulatory region sequence-specific DNA binding"/>
    <property type="evidence" value="ECO:0007669"/>
    <property type="project" value="TreeGrafter"/>
</dbReference>
<dbReference type="OrthoDB" id="3437960at2759"/>
<dbReference type="STRING" id="764103.G7E3W8"/>
<comment type="similarity">
    <text evidence="2">Belongs to the GLI C2H2-type zinc-finger protein family.</text>
</comment>
<sequence>MTSTSALPSQATPPIAHPTLAPSAPANKKGKKVAAAVEEDDEEEEDQQDETPLAHCEWTVQPGELCTSQHWMVEDLIKHIHQVHVMPQKADYTCHWNKCARLGKTQSSRFALLAHIRSHTGERPHICPLPDCDKTFTRTDALSKHLNALHNYTKEQRDMSTEQIMQSMLPPPVELFQTHSDRAAQTRKTAVGSLTASHTTVRSKEPRPMPIPDKPSPALTAYLIALAKHRYLIRQTEILLSQLDAYAAEADHLETEKDRLLSQIIVQEYGPVAREVLSQDMINALLPPVSQ</sequence>
<dbReference type="Proteomes" id="UP000009131">
    <property type="component" value="Unassembled WGS sequence"/>
</dbReference>
<dbReference type="SUPFAM" id="SSF57667">
    <property type="entry name" value="beta-beta-alpha zinc fingers"/>
    <property type="match status" value="1"/>
</dbReference>
<evidence type="ECO:0000256" key="4">
    <source>
        <dbReference type="ARBA" id="ARBA00022737"/>
    </source>
</evidence>
<dbReference type="GO" id="GO:0008270">
    <property type="term" value="F:zinc ion binding"/>
    <property type="evidence" value="ECO:0007669"/>
    <property type="project" value="UniProtKB-KW"/>
</dbReference>
<feature type="compositionally biased region" description="Polar residues" evidence="10">
    <location>
        <begin position="1"/>
        <end position="12"/>
    </location>
</feature>
<dbReference type="Gene3D" id="3.30.160.60">
    <property type="entry name" value="Classic Zinc Finger"/>
    <property type="match status" value="2"/>
</dbReference>
<dbReference type="eggNOG" id="KOG1721">
    <property type="taxonomic scope" value="Eukaryota"/>
</dbReference>
<evidence type="ECO:0000313" key="12">
    <source>
        <dbReference type="EMBL" id="GAA97528.1"/>
    </source>
</evidence>
<evidence type="ECO:0000256" key="3">
    <source>
        <dbReference type="ARBA" id="ARBA00022723"/>
    </source>
</evidence>
<dbReference type="SMART" id="SM00355">
    <property type="entry name" value="ZnF_C2H2"/>
    <property type="match status" value="2"/>
</dbReference>
<evidence type="ECO:0000259" key="11">
    <source>
        <dbReference type="PROSITE" id="PS50157"/>
    </source>
</evidence>
<dbReference type="FunCoup" id="G7E3W8">
    <property type="interactions" value="155"/>
</dbReference>
<dbReference type="InterPro" id="IPR036236">
    <property type="entry name" value="Znf_C2H2_sf"/>
</dbReference>
<dbReference type="EMBL" id="BABT02000126">
    <property type="protein sequence ID" value="GAA97528.1"/>
    <property type="molecule type" value="Genomic_DNA"/>
</dbReference>
<keyword evidence="6" id="KW-0862">Zinc</keyword>
<dbReference type="PROSITE" id="PS00028">
    <property type="entry name" value="ZINC_FINGER_C2H2_1"/>
    <property type="match status" value="1"/>
</dbReference>
<feature type="region of interest" description="Disordered" evidence="10">
    <location>
        <begin position="1"/>
        <end position="53"/>
    </location>
</feature>
<keyword evidence="3" id="KW-0479">Metal-binding</keyword>
<keyword evidence="8" id="KW-0539">Nucleus</keyword>
<dbReference type="RefSeq" id="XP_014570620.1">
    <property type="nucleotide sequence ID" value="XM_014715134.1"/>
</dbReference>
<keyword evidence="4" id="KW-0677">Repeat</keyword>
<feature type="domain" description="C2H2-type" evidence="11">
    <location>
        <begin position="125"/>
        <end position="155"/>
    </location>
</feature>
<evidence type="ECO:0000256" key="8">
    <source>
        <dbReference type="ARBA" id="ARBA00023242"/>
    </source>
</evidence>
<evidence type="ECO:0000313" key="13">
    <source>
        <dbReference type="Proteomes" id="UP000009131"/>
    </source>
</evidence>
<dbReference type="InterPro" id="IPR043359">
    <property type="entry name" value="GLI-like"/>
</dbReference>
<dbReference type="Pfam" id="PF23561">
    <property type="entry name" value="zf-C2H2_15"/>
    <property type="match status" value="1"/>
</dbReference>
<dbReference type="AlphaFoldDB" id="G7E3W8"/>
<keyword evidence="7" id="KW-0238">DNA-binding</keyword>
<evidence type="ECO:0000256" key="1">
    <source>
        <dbReference type="ARBA" id="ARBA00004123"/>
    </source>
</evidence>
<evidence type="ECO:0000256" key="6">
    <source>
        <dbReference type="ARBA" id="ARBA00022833"/>
    </source>
</evidence>
<dbReference type="OMA" id="HYILREN"/>
<dbReference type="InterPro" id="IPR056436">
    <property type="entry name" value="Znf-C2H2_ZIC1-5/GLI1-3-like"/>
</dbReference>
<keyword evidence="5 9" id="KW-0863">Zinc-finger</keyword>
<name>G7E3W8_MIXOS</name>
<keyword evidence="13" id="KW-1185">Reference proteome</keyword>
<dbReference type="InParanoid" id="G7E3W8"/>
<dbReference type="InterPro" id="IPR013087">
    <property type="entry name" value="Znf_C2H2_type"/>
</dbReference>
<feature type="compositionally biased region" description="Acidic residues" evidence="10">
    <location>
        <begin position="37"/>
        <end position="49"/>
    </location>
</feature>
<evidence type="ECO:0000256" key="10">
    <source>
        <dbReference type="SAM" id="MobiDB-lite"/>
    </source>
</evidence>
<dbReference type="GO" id="GO:0000981">
    <property type="term" value="F:DNA-binding transcription factor activity, RNA polymerase II-specific"/>
    <property type="evidence" value="ECO:0007669"/>
    <property type="project" value="TreeGrafter"/>
</dbReference>
<feature type="domain" description="C2H2-type" evidence="11">
    <location>
        <begin position="97"/>
        <end position="124"/>
    </location>
</feature>
<comment type="caution">
    <text evidence="12">The sequence shown here is derived from an EMBL/GenBank/DDBJ whole genome shotgun (WGS) entry which is preliminary data.</text>
</comment>
<reference evidence="12 13" key="1">
    <citation type="journal article" date="2011" name="J. Gen. Appl. Microbiol.">
        <title>Draft genome sequencing of the enigmatic basidiomycete Mixia osmundae.</title>
        <authorList>
            <person name="Nishida H."/>
            <person name="Nagatsuka Y."/>
            <person name="Sugiyama J."/>
        </authorList>
    </citation>
    <scope>NUCLEOTIDE SEQUENCE [LARGE SCALE GENOMIC DNA]</scope>
    <source>
        <strain evidence="13">CBS 9802 / IAM 14324 / JCM 22182 / KY 12970</strain>
    </source>
</reference>
<evidence type="ECO:0000256" key="7">
    <source>
        <dbReference type="ARBA" id="ARBA00023125"/>
    </source>
</evidence>
<protein>
    <recommendedName>
        <fullName evidence="11">C2H2-type domain-containing protein</fullName>
    </recommendedName>
</protein>
<evidence type="ECO:0000256" key="9">
    <source>
        <dbReference type="PROSITE-ProRule" id="PRU00042"/>
    </source>
</evidence>
<accession>G7E3W8</accession>
<reference evidence="12 13" key="2">
    <citation type="journal article" date="2012" name="Open Biol.">
        <title>Characteristics of nucleosomes and linker DNA regions on the genome of the basidiomycete Mixia osmundae revealed by mono- and dinucleosome mapping.</title>
        <authorList>
            <person name="Nishida H."/>
            <person name="Kondo S."/>
            <person name="Matsumoto T."/>
            <person name="Suzuki Y."/>
            <person name="Yoshikawa H."/>
            <person name="Taylor T.D."/>
            <person name="Sugiyama J."/>
        </authorList>
    </citation>
    <scope>NUCLEOTIDE SEQUENCE [LARGE SCALE GENOMIC DNA]</scope>
    <source>
        <strain evidence="13">CBS 9802 / IAM 14324 / JCM 22182 / KY 12970</strain>
    </source>
</reference>
<organism evidence="12 13">
    <name type="scientific">Mixia osmundae (strain CBS 9802 / IAM 14324 / JCM 22182 / KY 12970)</name>
    <dbReference type="NCBI Taxonomy" id="764103"/>
    <lineage>
        <taxon>Eukaryota</taxon>
        <taxon>Fungi</taxon>
        <taxon>Dikarya</taxon>
        <taxon>Basidiomycota</taxon>
        <taxon>Pucciniomycotina</taxon>
        <taxon>Mixiomycetes</taxon>
        <taxon>Mixiales</taxon>
        <taxon>Mixiaceae</taxon>
        <taxon>Mixia</taxon>
    </lineage>
</organism>
<dbReference type="PANTHER" id="PTHR45718:SF8">
    <property type="entry name" value="GLIS FAMILY ZINC FINGER 2"/>
    <property type="match status" value="1"/>
</dbReference>
<proteinExistence type="inferred from homology"/>
<gene>
    <name evidence="12" type="primary">Mo04206</name>
    <name evidence="12" type="ORF">E5Q_04206</name>
</gene>
<dbReference type="GO" id="GO:0005634">
    <property type="term" value="C:nucleus"/>
    <property type="evidence" value="ECO:0007669"/>
    <property type="project" value="UniProtKB-SubCell"/>
</dbReference>
<comment type="subcellular location">
    <subcellularLocation>
        <location evidence="1">Nucleus</location>
    </subcellularLocation>
</comment>
<dbReference type="PROSITE" id="PS50157">
    <property type="entry name" value="ZINC_FINGER_C2H2_2"/>
    <property type="match status" value="2"/>
</dbReference>
<evidence type="ECO:0000256" key="2">
    <source>
        <dbReference type="ARBA" id="ARBA00010831"/>
    </source>
</evidence>